<organism evidence="2 3">
    <name type="scientific">Xylanimonas ulmi</name>
    <dbReference type="NCBI Taxonomy" id="228973"/>
    <lineage>
        <taxon>Bacteria</taxon>
        <taxon>Bacillati</taxon>
        <taxon>Actinomycetota</taxon>
        <taxon>Actinomycetes</taxon>
        <taxon>Micrococcales</taxon>
        <taxon>Promicromonosporaceae</taxon>
        <taxon>Xylanimonas</taxon>
    </lineage>
</organism>
<evidence type="ECO:0000313" key="2">
    <source>
        <dbReference type="EMBL" id="RZS62213.1"/>
    </source>
</evidence>
<dbReference type="AlphaFoldDB" id="A0A4Q7M5A6"/>
<evidence type="ECO:0008006" key="4">
    <source>
        <dbReference type="Google" id="ProtNLM"/>
    </source>
</evidence>
<evidence type="ECO:0000256" key="1">
    <source>
        <dbReference type="SAM" id="MobiDB-lite"/>
    </source>
</evidence>
<dbReference type="RefSeq" id="WP_130415488.1">
    <property type="nucleotide sequence ID" value="NZ_SGWX01000001.1"/>
</dbReference>
<comment type="caution">
    <text evidence="2">The sequence shown here is derived from an EMBL/GenBank/DDBJ whole genome shotgun (WGS) entry which is preliminary data.</text>
</comment>
<dbReference type="EMBL" id="SGWX01000001">
    <property type="protein sequence ID" value="RZS62213.1"/>
    <property type="molecule type" value="Genomic_DNA"/>
</dbReference>
<reference evidence="2 3" key="1">
    <citation type="submission" date="2019-02" db="EMBL/GenBank/DDBJ databases">
        <title>Sequencing the genomes of 1000 actinobacteria strains.</title>
        <authorList>
            <person name="Klenk H.-P."/>
        </authorList>
    </citation>
    <scope>NUCLEOTIDE SEQUENCE [LARGE SCALE GENOMIC DNA]</scope>
    <source>
        <strain evidence="2 3">DSM 16932</strain>
    </source>
</reference>
<name>A0A4Q7M5A6_9MICO</name>
<dbReference type="Proteomes" id="UP000293852">
    <property type="component" value="Unassembled WGS sequence"/>
</dbReference>
<feature type="region of interest" description="Disordered" evidence="1">
    <location>
        <begin position="329"/>
        <end position="361"/>
    </location>
</feature>
<sequence>MPGSPIGEFLSSIPAQFGYVMNDRHVVAVGMARDGRTGPRIVAEWDQAVASDQDLAEHIAAHVARLAKASPEHKVFLLVGYGRDGAHRAALLRDALLATSALPDPLVAHVVDNTWRVQVRADAWTTPQDLPDVSAETVLAGLPSPVASRDELVARYQPSPTPAFGDIKERDRALFSASPPSFRAEVATATLDRLTRPALDDPNQMAVLAHLTISGPKAVRDAVMLAAAADAEHAAALVRVYRGAPETMRPALATAAGTALFLSGGGSVETEAILVHADRAGDNARLTALVAIAKRSGLNPHALRAELATQTKPALDEADLRWKATLSSSAFPKGGPTGAHPATERMREVPDRLWNPPCMER</sequence>
<proteinExistence type="predicted"/>
<gene>
    <name evidence="2" type="ORF">EV386_2534</name>
</gene>
<feature type="compositionally biased region" description="Basic and acidic residues" evidence="1">
    <location>
        <begin position="342"/>
        <end position="351"/>
    </location>
</feature>
<keyword evidence="3" id="KW-1185">Reference proteome</keyword>
<protein>
    <recommendedName>
        <fullName evidence="4">DUF4192 family protein</fullName>
    </recommendedName>
</protein>
<evidence type="ECO:0000313" key="3">
    <source>
        <dbReference type="Proteomes" id="UP000293852"/>
    </source>
</evidence>
<dbReference type="OrthoDB" id="5145413at2"/>
<accession>A0A4Q7M5A6</accession>